<evidence type="ECO:0000313" key="3">
    <source>
        <dbReference type="Proteomes" id="UP000182062"/>
    </source>
</evidence>
<keyword evidence="3" id="KW-1185">Reference proteome</keyword>
<organism evidence="2 3">
    <name type="scientific">Rossellomorea aquimaris</name>
    <dbReference type="NCBI Taxonomy" id="189382"/>
    <lineage>
        <taxon>Bacteria</taxon>
        <taxon>Bacillati</taxon>
        <taxon>Bacillota</taxon>
        <taxon>Bacilli</taxon>
        <taxon>Bacillales</taxon>
        <taxon>Bacillaceae</taxon>
        <taxon>Rossellomorea</taxon>
    </lineage>
</organism>
<comment type="caution">
    <text evidence="2">The sequence shown here is derived from an EMBL/GenBank/DDBJ whole genome shotgun (WGS) entry which is preliminary data.</text>
</comment>
<gene>
    <name evidence="2" type="ORF">BHE18_09180</name>
</gene>
<dbReference type="Proteomes" id="UP000182062">
    <property type="component" value="Unassembled WGS sequence"/>
</dbReference>
<dbReference type="AlphaFoldDB" id="A0A1J6WSK4"/>
<proteinExistence type="predicted"/>
<accession>A0A1J6WSK4</accession>
<keyword evidence="1" id="KW-0175">Coiled coil</keyword>
<reference evidence="2 3" key="1">
    <citation type="submission" date="2016-09" db="EMBL/GenBank/DDBJ databases">
        <title>Bacillus aquimaris SAMM genome sequence reveals colonization and biosurfactant production capacities.</title>
        <authorList>
            <person name="Waghmode S.R."/>
            <person name="Suryavanshi M.V."/>
        </authorList>
    </citation>
    <scope>NUCLEOTIDE SEQUENCE [LARGE SCALE GENOMIC DNA]</scope>
    <source>
        <strain evidence="2 3">SAMM</strain>
    </source>
</reference>
<dbReference type="OrthoDB" id="2880582at2"/>
<evidence type="ECO:0000313" key="2">
    <source>
        <dbReference type="EMBL" id="OIU71203.1"/>
    </source>
</evidence>
<evidence type="ECO:0000256" key="1">
    <source>
        <dbReference type="SAM" id="Coils"/>
    </source>
</evidence>
<name>A0A1J6WSK4_9BACI</name>
<dbReference type="EMBL" id="MINN01000085">
    <property type="protein sequence ID" value="OIU71203.1"/>
    <property type="molecule type" value="Genomic_DNA"/>
</dbReference>
<dbReference type="RefSeq" id="WP_071618589.1">
    <property type="nucleotide sequence ID" value="NZ_MINN01000085.1"/>
</dbReference>
<sequence>MKEQMLKDMEGKIAEVLESKSKIDALLDNIEEMQDENKSSLAKMEQDLKGHQEALTMALDLGEAKLIKKQIDSLQEEIELQKSVTEAIVKGKYADLEAKAEEFFKVHSSACFMFKAVDDYLVVNTTLSELNEVKGIMQSYSNTLSITFAGVRAILLDTGIVALENQYKVYRGTHLGKRDVVSELNEFEYQIRPYMNKLRSYGFEIK</sequence>
<feature type="coiled-coil region" evidence="1">
    <location>
        <begin position="16"/>
        <end position="84"/>
    </location>
</feature>
<protein>
    <submittedName>
        <fullName evidence="2">Uncharacterized protein</fullName>
    </submittedName>
</protein>